<proteinExistence type="predicted"/>
<protein>
    <submittedName>
        <fullName evidence="2">Uncharacterized protein</fullName>
    </submittedName>
</protein>
<gene>
    <name evidence="2" type="ORF">B296_00059042</name>
</gene>
<feature type="region of interest" description="Disordered" evidence="1">
    <location>
        <begin position="28"/>
        <end position="64"/>
    </location>
</feature>
<organism evidence="2 3">
    <name type="scientific">Ensete ventricosum</name>
    <name type="common">Abyssinian banana</name>
    <name type="synonym">Musa ensete</name>
    <dbReference type="NCBI Taxonomy" id="4639"/>
    <lineage>
        <taxon>Eukaryota</taxon>
        <taxon>Viridiplantae</taxon>
        <taxon>Streptophyta</taxon>
        <taxon>Embryophyta</taxon>
        <taxon>Tracheophyta</taxon>
        <taxon>Spermatophyta</taxon>
        <taxon>Magnoliopsida</taxon>
        <taxon>Liliopsida</taxon>
        <taxon>Zingiberales</taxon>
        <taxon>Musaceae</taxon>
        <taxon>Ensete</taxon>
    </lineage>
</organism>
<sequence>MSKGLASKFSFSSFSLLPVYRNSHSKFRGEMMASNNPDEEAGDPDSTAEREPRRRSMVEATPSETELEDFFAAAEIDLRRLWVVLACRRYNFDILSLHCLVETSGRRKVTSPRKFRVLSY</sequence>
<feature type="compositionally biased region" description="Basic and acidic residues" evidence="1">
    <location>
        <begin position="47"/>
        <end position="57"/>
    </location>
</feature>
<evidence type="ECO:0000313" key="2">
    <source>
        <dbReference type="EMBL" id="RRT35839.1"/>
    </source>
</evidence>
<evidence type="ECO:0000256" key="1">
    <source>
        <dbReference type="SAM" id="MobiDB-lite"/>
    </source>
</evidence>
<reference evidence="2 3" key="1">
    <citation type="journal article" date="2014" name="Agronomy (Basel)">
        <title>A Draft Genome Sequence for Ensete ventricosum, the Drought-Tolerant Tree Against Hunger.</title>
        <authorList>
            <person name="Harrison J."/>
            <person name="Moore K.A."/>
            <person name="Paszkiewicz K."/>
            <person name="Jones T."/>
            <person name="Grant M."/>
            <person name="Ambacheew D."/>
            <person name="Muzemil S."/>
            <person name="Studholme D.J."/>
        </authorList>
    </citation>
    <scope>NUCLEOTIDE SEQUENCE [LARGE SCALE GENOMIC DNA]</scope>
</reference>
<name>A0A426X8N3_ENSVE</name>
<dbReference type="Proteomes" id="UP000287651">
    <property type="component" value="Unassembled WGS sequence"/>
</dbReference>
<dbReference type="AlphaFoldDB" id="A0A426X8N3"/>
<dbReference type="EMBL" id="AMZH03024439">
    <property type="protein sequence ID" value="RRT35839.1"/>
    <property type="molecule type" value="Genomic_DNA"/>
</dbReference>
<evidence type="ECO:0000313" key="3">
    <source>
        <dbReference type="Proteomes" id="UP000287651"/>
    </source>
</evidence>
<comment type="caution">
    <text evidence="2">The sequence shown here is derived from an EMBL/GenBank/DDBJ whole genome shotgun (WGS) entry which is preliminary data.</text>
</comment>
<accession>A0A426X8N3</accession>